<evidence type="ECO:0000313" key="2">
    <source>
        <dbReference type="EMBL" id="AFU98835.1"/>
    </source>
</evidence>
<organism evidence="2 3">
    <name type="scientific">Simiduia agarivorans (strain DSM 21679 / JCM 13881 / BCRC 17597 / SA1)</name>
    <dbReference type="NCBI Taxonomy" id="1117647"/>
    <lineage>
        <taxon>Bacteria</taxon>
        <taxon>Pseudomonadati</taxon>
        <taxon>Pseudomonadota</taxon>
        <taxon>Gammaproteobacteria</taxon>
        <taxon>Cellvibrionales</taxon>
        <taxon>Cellvibrionaceae</taxon>
        <taxon>Simiduia</taxon>
    </lineage>
</organism>
<sequence length="83" mass="9137">MSGIDVFIATTLIIIMLGNSALNRQPMPIDEKANQWREKFPDSMVITPAINAANIKAGIKLDAQTTAYVCRFEYVCSRASMVA</sequence>
<reference evidence="2 3" key="1">
    <citation type="journal article" date="2013" name="Genome Announc.">
        <title>Complete genome sequence of Simiduia agarivorans SA1(T), a marine bacterium able to degrade a variety of polysaccharides.</title>
        <authorList>
            <person name="Lin S.Y."/>
            <person name="Shieh W.Y."/>
            <person name="Chen J.S."/>
            <person name="Tang S.L."/>
        </authorList>
    </citation>
    <scope>NUCLEOTIDE SEQUENCE [LARGE SCALE GENOMIC DNA]</scope>
    <source>
        <strain evidence="3">DSM 21679 / JCM 13881 / BCRC 17597 / SA1</strain>
    </source>
</reference>
<keyword evidence="1" id="KW-1133">Transmembrane helix</keyword>
<evidence type="ECO:0000256" key="1">
    <source>
        <dbReference type="SAM" id="Phobius"/>
    </source>
</evidence>
<dbReference type="AlphaFoldDB" id="K4KKT2"/>
<accession>K4KKT2</accession>
<dbReference type="Proteomes" id="UP000000466">
    <property type="component" value="Chromosome"/>
</dbReference>
<keyword evidence="1" id="KW-0812">Transmembrane</keyword>
<keyword evidence="1" id="KW-0472">Membrane</keyword>
<keyword evidence="3" id="KW-1185">Reference proteome</keyword>
<protein>
    <submittedName>
        <fullName evidence="2">Uncharacterized protein</fullName>
    </submittedName>
</protein>
<gene>
    <name evidence="2" type="ordered locus">M5M_08230</name>
</gene>
<name>K4KKT2_SIMAS</name>
<dbReference type="HOGENOM" id="CLU_2540748_0_0_6"/>
<dbReference type="EMBL" id="CP003746">
    <property type="protein sequence ID" value="AFU98835.1"/>
    <property type="molecule type" value="Genomic_DNA"/>
</dbReference>
<feature type="transmembrane region" description="Helical" evidence="1">
    <location>
        <begin position="6"/>
        <end position="22"/>
    </location>
</feature>
<evidence type="ECO:0000313" key="3">
    <source>
        <dbReference type="Proteomes" id="UP000000466"/>
    </source>
</evidence>
<proteinExistence type="predicted"/>
<dbReference type="STRING" id="1117647.M5M_08230"/>
<dbReference type="KEGG" id="saga:M5M_08230"/>